<evidence type="ECO:0000259" key="3">
    <source>
        <dbReference type="PROSITE" id="PS01124"/>
    </source>
</evidence>
<dbReference type="Gene3D" id="1.10.10.60">
    <property type="entry name" value="Homeodomain-like"/>
    <property type="match status" value="1"/>
</dbReference>
<dbReference type="AlphaFoldDB" id="A0A261S597"/>
<accession>A0A261S597</accession>
<reference evidence="5" key="1">
    <citation type="submission" date="2017-05" db="EMBL/GenBank/DDBJ databases">
        <title>Complete and WGS of Bordetella genogroups.</title>
        <authorList>
            <person name="Spilker T."/>
            <person name="Lipuma J."/>
        </authorList>
    </citation>
    <scope>NUCLEOTIDE SEQUENCE [LARGE SCALE GENOMIC DNA]</scope>
    <source>
        <strain evidence="5">AU16122</strain>
    </source>
</reference>
<dbReference type="PANTHER" id="PTHR43130">
    <property type="entry name" value="ARAC-FAMILY TRANSCRIPTIONAL REGULATOR"/>
    <property type="match status" value="1"/>
</dbReference>
<dbReference type="Gene3D" id="3.40.50.880">
    <property type="match status" value="1"/>
</dbReference>
<dbReference type="InterPro" id="IPR052158">
    <property type="entry name" value="INH-QAR"/>
</dbReference>
<evidence type="ECO:0000256" key="2">
    <source>
        <dbReference type="ARBA" id="ARBA00023163"/>
    </source>
</evidence>
<evidence type="ECO:0000313" key="4">
    <source>
        <dbReference type="EMBL" id="OZI31603.1"/>
    </source>
</evidence>
<dbReference type="GO" id="GO:0043565">
    <property type="term" value="F:sequence-specific DNA binding"/>
    <property type="evidence" value="ECO:0007669"/>
    <property type="project" value="InterPro"/>
</dbReference>
<organism evidence="4 5">
    <name type="scientific">Bordetella genomosp. 10</name>
    <dbReference type="NCBI Taxonomy" id="1416804"/>
    <lineage>
        <taxon>Bacteria</taxon>
        <taxon>Pseudomonadati</taxon>
        <taxon>Pseudomonadota</taxon>
        <taxon>Betaproteobacteria</taxon>
        <taxon>Burkholderiales</taxon>
        <taxon>Alcaligenaceae</taxon>
        <taxon>Bordetella</taxon>
    </lineage>
</organism>
<keyword evidence="1" id="KW-0805">Transcription regulation</keyword>
<dbReference type="InterPro" id="IPR029062">
    <property type="entry name" value="Class_I_gatase-like"/>
</dbReference>
<evidence type="ECO:0000313" key="5">
    <source>
        <dbReference type="Proteomes" id="UP000216020"/>
    </source>
</evidence>
<dbReference type="EMBL" id="NEVM01000005">
    <property type="protein sequence ID" value="OZI31603.1"/>
    <property type="molecule type" value="Genomic_DNA"/>
</dbReference>
<dbReference type="Pfam" id="PF01965">
    <property type="entry name" value="DJ-1_PfpI"/>
    <property type="match status" value="1"/>
</dbReference>
<dbReference type="InterPro" id="IPR018060">
    <property type="entry name" value="HTH_AraC"/>
</dbReference>
<dbReference type="GO" id="GO:0003700">
    <property type="term" value="F:DNA-binding transcription factor activity"/>
    <property type="evidence" value="ECO:0007669"/>
    <property type="project" value="InterPro"/>
</dbReference>
<name>A0A261S597_9BORD</name>
<dbReference type="PANTHER" id="PTHR43130:SF3">
    <property type="entry name" value="HTH-TYPE TRANSCRIPTIONAL REGULATOR RV1931C"/>
    <property type="match status" value="1"/>
</dbReference>
<dbReference type="SUPFAM" id="SSF52317">
    <property type="entry name" value="Class I glutamine amidotransferase-like"/>
    <property type="match status" value="1"/>
</dbReference>
<comment type="caution">
    <text evidence="4">The sequence shown here is derived from an EMBL/GenBank/DDBJ whole genome shotgun (WGS) entry which is preliminary data.</text>
</comment>
<keyword evidence="5" id="KW-1185">Reference proteome</keyword>
<evidence type="ECO:0000256" key="1">
    <source>
        <dbReference type="ARBA" id="ARBA00023015"/>
    </source>
</evidence>
<dbReference type="InterPro" id="IPR009057">
    <property type="entry name" value="Homeodomain-like_sf"/>
</dbReference>
<gene>
    <name evidence="4" type="ORF">CAL29_27355</name>
</gene>
<protein>
    <submittedName>
        <fullName evidence="4">AraC family transcriptional regulator</fullName>
    </submittedName>
</protein>
<dbReference type="InterPro" id="IPR002818">
    <property type="entry name" value="DJ-1/PfpI"/>
</dbReference>
<dbReference type="RefSeq" id="WP_179284203.1">
    <property type="nucleotide sequence ID" value="NZ_NEVM01000005.1"/>
</dbReference>
<sequence>MPPTPSAAMPVYFALLPRTVLLDVAGPAEVFRVANKYAPGAFDLHFCGPAAGMESGLPGLRLAGLEPLPERLPAHALAVVAGTVGADVAWQEAETHRLVEWLAQRHAEDGFRLMTVCWGALLAAAAGLLRQRACTSHHSCLDMLTRIDPDARVLDNRIFVEDGRVMTSAGYTAGIDLALHVTAGLCGPRVASAVAREMVVYLRRAGDDPAVSPWLEHRNHLHPVVHRIQDAIVQDPAAPWTAEAMARRAHTSSRHLARLFARHAGCSPLDYLHRIRVAMARELVRESDLSLENVAERSGFGSVHHMRRVWRKFEAMPPGAWRGALGDASPG</sequence>
<dbReference type="Proteomes" id="UP000216020">
    <property type="component" value="Unassembled WGS sequence"/>
</dbReference>
<dbReference type="Pfam" id="PF12833">
    <property type="entry name" value="HTH_18"/>
    <property type="match status" value="1"/>
</dbReference>
<dbReference type="SUPFAM" id="SSF46689">
    <property type="entry name" value="Homeodomain-like"/>
    <property type="match status" value="2"/>
</dbReference>
<dbReference type="PROSITE" id="PS01124">
    <property type="entry name" value="HTH_ARAC_FAMILY_2"/>
    <property type="match status" value="1"/>
</dbReference>
<keyword evidence="2" id="KW-0804">Transcription</keyword>
<dbReference type="SMART" id="SM00342">
    <property type="entry name" value="HTH_ARAC"/>
    <property type="match status" value="1"/>
</dbReference>
<feature type="domain" description="HTH araC/xylS-type" evidence="3">
    <location>
        <begin position="226"/>
        <end position="324"/>
    </location>
</feature>
<proteinExistence type="predicted"/>